<accession>A0A0G4N1A9</accession>
<dbReference type="Proteomes" id="UP000044602">
    <property type="component" value="Unassembled WGS sequence"/>
</dbReference>
<dbReference type="AlphaFoldDB" id="A0A0G4N1A9"/>
<dbReference type="PANTHER" id="PTHR12963">
    <property type="entry name" value="THYROID RECEPTOR INTERACTING PROTEIN RELATED"/>
    <property type="match status" value="1"/>
</dbReference>
<proteinExistence type="predicted"/>
<dbReference type="STRING" id="100787.A0A0G4N1A9"/>
<protein>
    <recommendedName>
        <fullName evidence="2">TRIP4/RQT4 C2HC5-type zinc finger domain-containing protein</fullName>
    </recommendedName>
</protein>
<evidence type="ECO:0000256" key="1">
    <source>
        <dbReference type="SAM" id="MobiDB-lite"/>
    </source>
</evidence>
<feature type="region of interest" description="Disordered" evidence="1">
    <location>
        <begin position="95"/>
        <end position="139"/>
    </location>
</feature>
<evidence type="ECO:0000313" key="4">
    <source>
        <dbReference type="Proteomes" id="UP000044602"/>
    </source>
</evidence>
<feature type="non-terminal residue" evidence="3">
    <location>
        <position position="326"/>
    </location>
</feature>
<dbReference type="InterPro" id="IPR009349">
    <property type="entry name" value="TRIP4/RQT4_C2HC5_Znf"/>
</dbReference>
<feature type="compositionally biased region" description="Basic and acidic residues" evidence="1">
    <location>
        <begin position="296"/>
        <end position="305"/>
    </location>
</feature>
<reference evidence="4" key="1">
    <citation type="submission" date="2015-05" db="EMBL/GenBank/DDBJ databases">
        <authorList>
            <person name="Fogelqvist Johan"/>
        </authorList>
    </citation>
    <scope>NUCLEOTIDE SEQUENCE [LARGE SCALE GENOMIC DNA]</scope>
</reference>
<dbReference type="GO" id="GO:0072344">
    <property type="term" value="P:rescue of stalled ribosome"/>
    <property type="evidence" value="ECO:0007669"/>
    <property type="project" value="InterPro"/>
</dbReference>
<dbReference type="GO" id="GO:0005634">
    <property type="term" value="C:nucleus"/>
    <property type="evidence" value="ECO:0007669"/>
    <property type="project" value="InterPro"/>
</dbReference>
<dbReference type="GO" id="GO:0180022">
    <property type="term" value="C:RQC-trigger complex"/>
    <property type="evidence" value="ECO:0007669"/>
    <property type="project" value="InterPro"/>
</dbReference>
<organism evidence="3 4">
    <name type="scientific">Verticillium longisporum</name>
    <name type="common">Verticillium dahliae var. longisporum</name>
    <dbReference type="NCBI Taxonomy" id="100787"/>
    <lineage>
        <taxon>Eukaryota</taxon>
        <taxon>Fungi</taxon>
        <taxon>Dikarya</taxon>
        <taxon>Ascomycota</taxon>
        <taxon>Pezizomycotina</taxon>
        <taxon>Sordariomycetes</taxon>
        <taxon>Hypocreomycetidae</taxon>
        <taxon>Glomerellales</taxon>
        <taxon>Plectosphaerellaceae</taxon>
        <taxon>Verticillium</taxon>
    </lineage>
</organism>
<sequence length="326" mass="35711">MAGASTALNDLDAAIRTLEMTTNPTLQDNVNARRCNCVGARHGVQAAAPNCLSCGKVICLKEGLGPCTFCGAPLLSSADVQAMVQELKLERGREKMAADREIHKRAEVSKKPAPFSQFKTSSSSPADNPQLSDAEARAKAHRDKLLNFQAQNAQRTTVRDEAADFDVSGAVAGTGGNMWSTPEERAKELKRQQKILREMEWNARPEYEKRRQIVSIDLVGGRVVKKMAAVERLPSPEQEEDDSQWDQENYTPQPQGGGGAFSRNPLLGHMIKPVYEPKGKAAELQGRRDRKTQWRRVQDDLRDNEAVILDGGAHGHASTADEPACG</sequence>
<feature type="domain" description="TRIP4/RQT4 C2HC5-type zinc finger" evidence="2">
    <location>
        <begin position="33"/>
        <end position="84"/>
    </location>
</feature>
<dbReference type="InterPro" id="IPR039128">
    <property type="entry name" value="TRIP4-like"/>
</dbReference>
<dbReference type="PANTHER" id="PTHR12963:SF4">
    <property type="entry name" value="ACTIVATING SIGNAL COINTEGRATOR 1"/>
    <property type="match status" value="1"/>
</dbReference>
<dbReference type="EMBL" id="CVQH01026194">
    <property type="protein sequence ID" value="CRK40237.1"/>
    <property type="molecule type" value="Genomic_DNA"/>
</dbReference>
<feature type="compositionally biased region" description="Basic and acidic residues" evidence="1">
    <location>
        <begin position="95"/>
        <end position="110"/>
    </location>
</feature>
<feature type="compositionally biased region" description="Basic and acidic residues" evidence="1">
    <location>
        <begin position="275"/>
        <end position="287"/>
    </location>
</feature>
<dbReference type="Pfam" id="PF06221">
    <property type="entry name" value="zf-C2HC5"/>
    <property type="match status" value="1"/>
</dbReference>
<dbReference type="GO" id="GO:0008270">
    <property type="term" value="F:zinc ion binding"/>
    <property type="evidence" value="ECO:0007669"/>
    <property type="project" value="InterPro"/>
</dbReference>
<feature type="compositionally biased region" description="Polar residues" evidence="1">
    <location>
        <begin position="117"/>
        <end position="131"/>
    </location>
</feature>
<evidence type="ECO:0000313" key="3">
    <source>
        <dbReference type="EMBL" id="CRK40237.1"/>
    </source>
</evidence>
<keyword evidence="4" id="KW-1185">Reference proteome</keyword>
<name>A0A0G4N1A9_VERLO</name>
<feature type="region of interest" description="Disordered" evidence="1">
    <location>
        <begin position="230"/>
        <end position="326"/>
    </location>
</feature>
<dbReference type="GO" id="GO:0045893">
    <property type="term" value="P:positive regulation of DNA-templated transcription"/>
    <property type="evidence" value="ECO:0007669"/>
    <property type="project" value="TreeGrafter"/>
</dbReference>
<gene>
    <name evidence="3" type="ORF">BN1708_008168</name>
</gene>
<evidence type="ECO:0000259" key="2">
    <source>
        <dbReference type="Pfam" id="PF06221"/>
    </source>
</evidence>